<organism evidence="1 2">
    <name type="scientific">Polarella glacialis</name>
    <name type="common">Dinoflagellate</name>
    <dbReference type="NCBI Taxonomy" id="89957"/>
    <lineage>
        <taxon>Eukaryota</taxon>
        <taxon>Sar</taxon>
        <taxon>Alveolata</taxon>
        <taxon>Dinophyceae</taxon>
        <taxon>Suessiales</taxon>
        <taxon>Suessiaceae</taxon>
        <taxon>Polarella</taxon>
    </lineage>
</organism>
<evidence type="ECO:0000313" key="2">
    <source>
        <dbReference type="Proteomes" id="UP000654075"/>
    </source>
</evidence>
<proteinExistence type="predicted"/>
<sequence length="151" mass="17287">MVFKRSHRQPALALAVLAGVACYVFLQAAFAFCGLDKLQGRHAIARRNLRPRVAASGKEQVKSELVDLIEMPSPHRVQWADKGTDAFMQRLRGLAWEALTWAHLSDWQRLEWSASLLLDVVPMKELPPWFLERHNVTRQRARDTSQMYGHG</sequence>
<protein>
    <submittedName>
        <fullName evidence="1">Uncharacterized protein</fullName>
    </submittedName>
</protein>
<name>A0A813D7M4_POLGL</name>
<dbReference type="Proteomes" id="UP000654075">
    <property type="component" value="Unassembled WGS sequence"/>
</dbReference>
<reference evidence="1" key="1">
    <citation type="submission" date="2021-02" db="EMBL/GenBank/DDBJ databases">
        <authorList>
            <person name="Dougan E. K."/>
            <person name="Rhodes N."/>
            <person name="Thang M."/>
            <person name="Chan C."/>
        </authorList>
    </citation>
    <scope>NUCLEOTIDE SEQUENCE</scope>
</reference>
<dbReference type="PROSITE" id="PS51257">
    <property type="entry name" value="PROKAR_LIPOPROTEIN"/>
    <property type="match status" value="1"/>
</dbReference>
<dbReference type="AlphaFoldDB" id="A0A813D7M4"/>
<gene>
    <name evidence="1" type="ORF">PGLA1383_LOCUS601</name>
</gene>
<dbReference type="EMBL" id="CAJNNV010000138">
    <property type="protein sequence ID" value="CAE8581580.1"/>
    <property type="molecule type" value="Genomic_DNA"/>
</dbReference>
<keyword evidence="2" id="KW-1185">Reference proteome</keyword>
<evidence type="ECO:0000313" key="1">
    <source>
        <dbReference type="EMBL" id="CAE8581580.1"/>
    </source>
</evidence>
<accession>A0A813D7M4</accession>
<comment type="caution">
    <text evidence="1">The sequence shown here is derived from an EMBL/GenBank/DDBJ whole genome shotgun (WGS) entry which is preliminary data.</text>
</comment>